<comment type="similarity">
    <text evidence="1">Belongs to the transposase IS21/IS408/IS1162 family.</text>
</comment>
<dbReference type="GO" id="GO:0015074">
    <property type="term" value="P:DNA integration"/>
    <property type="evidence" value="ECO:0007669"/>
    <property type="project" value="InterPro"/>
</dbReference>
<dbReference type="InterPro" id="IPR054353">
    <property type="entry name" value="IstA-like_C"/>
</dbReference>
<evidence type="ECO:0000259" key="2">
    <source>
        <dbReference type="PROSITE" id="PS50994"/>
    </source>
</evidence>
<dbReference type="EMBL" id="LR590484">
    <property type="protein sequence ID" value="VTR43520.1"/>
    <property type="molecule type" value="Genomic_DNA"/>
</dbReference>
<dbReference type="Gene3D" id="3.30.420.10">
    <property type="entry name" value="Ribonuclease H-like superfamily/Ribonuclease H"/>
    <property type="match status" value="1"/>
</dbReference>
<dbReference type="NCBIfam" id="NF033546">
    <property type="entry name" value="transpos_IS21"/>
    <property type="match status" value="1"/>
</dbReference>
<dbReference type="Pfam" id="PF22483">
    <property type="entry name" value="Mu-transpos_C_2"/>
    <property type="match status" value="1"/>
</dbReference>
<dbReference type="GO" id="GO:0003676">
    <property type="term" value="F:nucleic acid binding"/>
    <property type="evidence" value="ECO:0007669"/>
    <property type="project" value="InterPro"/>
</dbReference>
<accession>A0A4U9V9X5</accession>
<dbReference type="AlphaFoldDB" id="A0A4U9V9X5"/>
<dbReference type="PROSITE" id="PS50994">
    <property type="entry name" value="INTEGRASE"/>
    <property type="match status" value="1"/>
</dbReference>
<organism evidence="3 4">
    <name type="scientific">Sphingobacterium thalpophilum</name>
    <dbReference type="NCBI Taxonomy" id="259"/>
    <lineage>
        <taxon>Bacteria</taxon>
        <taxon>Pseudomonadati</taxon>
        <taxon>Bacteroidota</taxon>
        <taxon>Sphingobacteriia</taxon>
        <taxon>Sphingobacteriales</taxon>
        <taxon>Sphingobacteriaceae</taxon>
        <taxon>Sphingobacterium</taxon>
    </lineage>
</organism>
<evidence type="ECO:0000256" key="1">
    <source>
        <dbReference type="ARBA" id="ARBA00009277"/>
    </source>
</evidence>
<evidence type="ECO:0000313" key="4">
    <source>
        <dbReference type="Proteomes" id="UP000308196"/>
    </source>
</evidence>
<evidence type="ECO:0000313" key="3">
    <source>
        <dbReference type="EMBL" id="VTR43520.1"/>
    </source>
</evidence>
<dbReference type="KEGG" id="stha:NCTC11429_02877"/>
<dbReference type="Proteomes" id="UP000308196">
    <property type="component" value="Chromosome"/>
</dbReference>
<dbReference type="PANTHER" id="PTHR35004:SF8">
    <property type="entry name" value="TRANSPOSASE RV3428C-RELATED"/>
    <property type="match status" value="1"/>
</dbReference>
<sequence length="519" mass="59838">MAGKSRPMSQIKQLIRLKQQGYAIKAIARCLSLSKNTVKTYLFKIGQAKLNMNELLELEDPILDGLLNAGNPAYRDARFEDFKERLSYFQQEPGRPGVTRKLLWEEYKQSVPDGYELSQFCFHLGQYLKVQKRSSMVMDHTPADKLYIDFSGKKLHYIDHDTGEVINCEIFVACLPFSNYCYATAVPSQKTPDFLDALDRCIQFLGGVPRCIVPDNLKSAVIKSDRYEPEINRCMEDPANHYATVIVPARAGKPRDKSAVENHVKIIYTQVFAKLRNRSFFSLSSLNSAVEDCVLKLNQTRMQNRSYCRQERFLSCEKHLLLPLPEHRFALKYYAELKIGENGHVYLGRDRHFYIAPSCYIGKKAQVIYTKNLVHIFVGGKQVALHQRSPKQNAYTTLEEHLDAGYREFRKKNPAHYLTRANAISPVFSELVQMIFDQKRHPEQLYRTCDGLFRLQRTYSDLFIKACRVAITHRQLRYKFVEGLLITGMVNFPEHGGAQSEKKTSPARKYQEPGVLFIT</sequence>
<dbReference type="PANTHER" id="PTHR35004">
    <property type="entry name" value="TRANSPOSASE RV3428C-RELATED"/>
    <property type="match status" value="1"/>
</dbReference>
<name>A0A4U9V9X5_9SPHI</name>
<dbReference type="InterPro" id="IPR012337">
    <property type="entry name" value="RNaseH-like_sf"/>
</dbReference>
<dbReference type="InterPro" id="IPR036397">
    <property type="entry name" value="RNaseH_sf"/>
</dbReference>
<dbReference type="InterPro" id="IPR001584">
    <property type="entry name" value="Integrase_cat-core"/>
</dbReference>
<reference evidence="3 4" key="1">
    <citation type="submission" date="2019-05" db="EMBL/GenBank/DDBJ databases">
        <authorList>
            <consortium name="Pathogen Informatics"/>
        </authorList>
    </citation>
    <scope>NUCLEOTIDE SEQUENCE [LARGE SCALE GENOMIC DNA]</scope>
    <source>
        <strain evidence="3 4">NCTC11429</strain>
    </source>
</reference>
<protein>
    <submittedName>
        <fullName evidence="3">Transposase and inactivated derivatives</fullName>
    </submittedName>
</protein>
<proteinExistence type="inferred from homology"/>
<dbReference type="SUPFAM" id="SSF53098">
    <property type="entry name" value="Ribonuclease H-like"/>
    <property type="match status" value="1"/>
</dbReference>
<feature type="domain" description="Integrase catalytic" evidence="2">
    <location>
        <begin position="138"/>
        <end position="333"/>
    </location>
</feature>
<gene>
    <name evidence="3" type="ORF">NCTC11429_02877</name>
</gene>